<organism evidence="2 3">
    <name type="scientific">Callithrix jacchus</name>
    <name type="common">White-tufted-ear marmoset</name>
    <name type="synonym">Simia Jacchus</name>
    <dbReference type="NCBI Taxonomy" id="9483"/>
    <lineage>
        <taxon>Eukaryota</taxon>
        <taxon>Metazoa</taxon>
        <taxon>Chordata</taxon>
        <taxon>Craniata</taxon>
        <taxon>Vertebrata</taxon>
        <taxon>Euteleostomi</taxon>
        <taxon>Mammalia</taxon>
        <taxon>Eutheria</taxon>
        <taxon>Euarchontoglires</taxon>
        <taxon>Primates</taxon>
        <taxon>Haplorrhini</taxon>
        <taxon>Platyrrhini</taxon>
        <taxon>Cebidae</taxon>
        <taxon>Callitrichinae</taxon>
        <taxon>Callithrix</taxon>
        <taxon>Callithrix</taxon>
    </lineage>
</organism>
<evidence type="ECO:0000313" key="3">
    <source>
        <dbReference type="Proteomes" id="UP000008225"/>
    </source>
</evidence>
<name>A0A8I3W787_CALJA</name>
<dbReference type="Ensembl" id="ENSCJAT00000117663.1">
    <property type="protein sequence ID" value="ENSCJAP00000088035.1"/>
    <property type="gene ID" value="ENSCJAG00000080097.1"/>
</dbReference>
<reference evidence="2" key="2">
    <citation type="submission" date="2025-08" db="UniProtKB">
        <authorList>
            <consortium name="Ensembl"/>
        </authorList>
    </citation>
    <scope>IDENTIFICATION</scope>
</reference>
<feature type="chain" id="PRO_5035295082" description="Netrin 5" evidence="1">
    <location>
        <begin position="20"/>
        <end position="109"/>
    </location>
</feature>
<sequence>MVWVRCLHVTLTLDASADGLNIQRCYVIQDKNCPCQPGAVAQACNPSTLGGRGGWITRSRDGDHPGQHGETPSLLKIQEISWAWWCVPVIPATQEADEVKRSRPSWSTW</sequence>
<reference evidence="2" key="3">
    <citation type="submission" date="2025-09" db="UniProtKB">
        <authorList>
            <consortium name="Ensembl"/>
        </authorList>
    </citation>
    <scope>IDENTIFICATION</scope>
</reference>
<dbReference type="Proteomes" id="UP000008225">
    <property type="component" value="Chromosome 15"/>
</dbReference>
<keyword evidence="1" id="KW-0732">Signal</keyword>
<keyword evidence="3" id="KW-1185">Reference proteome</keyword>
<dbReference type="AlphaFoldDB" id="A0A8I3W787"/>
<proteinExistence type="predicted"/>
<evidence type="ECO:0000313" key="2">
    <source>
        <dbReference type="Ensembl" id="ENSCJAP00000088035.1"/>
    </source>
</evidence>
<dbReference type="GeneTree" id="ENSGT01120000272216"/>
<evidence type="ECO:0008006" key="4">
    <source>
        <dbReference type="Google" id="ProtNLM"/>
    </source>
</evidence>
<protein>
    <recommendedName>
        <fullName evidence="4">Netrin 5</fullName>
    </recommendedName>
</protein>
<evidence type="ECO:0000256" key="1">
    <source>
        <dbReference type="SAM" id="SignalP"/>
    </source>
</evidence>
<reference evidence="2 3" key="1">
    <citation type="submission" date="2009-03" db="EMBL/GenBank/DDBJ databases">
        <authorList>
            <person name="Warren W."/>
            <person name="Ye L."/>
            <person name="Minx P."/>
            <person name="Worley K."/>
            <person name="Gibbs R."/>
            <person name="Wilson R.K."/>
        </authorList>
    </citation>
    <scope>NUCLEOTIDE SEQUENCE [LARGE SCALE GENOMIC DNA]</scope>
</reference>
<feature type="signal peptide" evidence="1">
    <location>
        <begin position="1"/>
        <end position="19"/>
    </location>
</feature>
<accession>A0A8I3W787</accession>